<comment type="subcellular location">
    <subcellularLocation>
        <location evidence="1">Membrane</location>
        <topology evidence="1">Multi-pass membrane protein</topology>
    </subcellularLocation>
</comment>
<evidence type="ECO:0000256" key="2">
    <source>
        <dbReference type="ARBA" id="ARBA00022692"/>
    </source>
</evidence>
<accession>A0A7S1S3Q2</accession>
<keyword evidence="3 5" id="KW-1133">Transmembrane helix</keyword>
<keyword evidence="4 5" id="KW-0472">Membrane</keyword>
<dbReference type="GO" id="GO:0000139">
    <property type="term" value="C:Golgi membrane"/>
    <property type="evidence" value="ECO:0007669"/>
    <property type="project" value="InterPro"/>
</dbReference>
<feature type="transmembrane region" description="Helical" evidence="5">
    <location>
        <begin position="57"/>
        <end position="80"/>
    </location>
</feature>
<keyword evidence="2 5" id="KW-0812">Transmembrane</keyword>
<evidence type="ECO:0000256" key="5">
    <source>
        <dbReference type="SAM" id="Phobius"/>
    </source>
</evidence>
<dbReference type="PANTHER" id="PTHR10231">
    <property type="entry name" value="NUCLEOTIDE-SUGAR TRANSMEMBRANE TRANSPORTER"/>
    <property type="match status" value="1"/>
</dbReference>
<feature type="transmembrane region" description="Helical" evidence="5">
    <location>
        <begin position="309"/>
        <end position="327"/>
    </location>
</feature>
<dbReference type="InterPro" id="IPR007271">
    <property type="entry name" value="Nuc_sug_transpt"/>
</dbReference>
<feature type="transmembrane region" description="Helical" evidence="5">
    <location>
        <begin position="251"/>
        <end position="277"/>
    </location>
</feature>
<feature type="transmembrane region" description="Helical" evidence="5">
    <location>
        <begin position="218"/>
        <end position="239"/>
    </location>
</feature>
<feature type="transmembrane region" description="Helical" evidence="5">
    <location>
        <begin position="284"/>
        <end position="303"/>
    </location>
</feature>
<protein>
    <recommendedName>
        <fullName evidence="7">Sugar phosphate transporter domain-containing protein</fullName>
    </recommendedName>
</protein>
<evidence type="ECO:0000256" key="1">
    <source>
        <dbReference type="ARBA" id="ARBA00004141"/>
    </source>
</evidence>
<evidence type="ECO:0000256" key="3">
    <source>
        <dbReference type="ARBA" id="ARBA00022989"/>
    </source>
</evidence>
<evidence type="ECO:0000256" key="4">
    <source>
        <dbReference type="ARBA" id="ARBA00023136"/>
    </source>
</evidence>
<feature type="transmembrane region" description="Helical" evidence="5">
    <location>
        <begin position="184"/>
        <end position="206"/>
    </location>
</feature>
<proteinExistence type="predicted"/>
<dbReference type="AlphaFoldDB" id="A0A7S1S3Q2"/>
<name>A0A7S1S3Q2_ALECA</name>
<feature type="transmembrane region" description="Helical" evidence="5">
    <location>
        <begin position="127"/>
        <end position="147"/>
    </location>
</feature>
<sequence>MQQYSGAEFKGLQAASSAPPAAAKAGLFLLFATTRAVHTTVIAASKVADPVTGHKSYAYSTISVVLGEAVVTLVIAQLMVLANGGMAEWRLIWNPSPLKVFSLIGSGFALGDYLELASIGALGGGLLISKLVVTSKLVITALLMWAIKGTRQTALQWILLCLVVLSMGVYMLGNQCIGIGGGGVSVIGVLMVLMKVASSCLSAVLSDKYMKEYKSEPIYMQLVQIKCGWFLTLFILSFVDGETWQKGFFSGWNGVTVGVLASFAMKSFCTVYLLAILDSVLKNIGEATAVLLIYAAQVLLPCYDCRFEVPAFLSVMVVVLSVTAYVGSKSVVAKAEKYDKCMSAKG</sequence>
<dbReference type="EMBL" id="HBGE01099040">
    <property type="protein sequence ID" value="CAD9182194.1"/>
    <property type="molecule type" value="Transcribed_RNA"/>
</dbReference>
<feature type="transmembrane region" description="Helical" evidence="5">
    <location>
        <begin position="154"/>
        <end position="172"/>
    </location>
</feature>
<dbReference type="GO" id="GO:0015165">
    <property type="term" value="F:pyrimidine nucleotide-sugar transmembrane transporter activity"/>
    <property type="evidence" value="ECO:0007669"/>
    <property type="project" value="InterPro"/>
</dbReference>
<evidence type="ECO:0008006" key="7">
    <source>
        <dbReference type="Google" id="ProtNLM"/>
    </source>
</evidence>
<gene>
    <name evidence="6" type="ORF">ACAT0790_LOCUS58966</name>
</gene>
<evidence type="ECO:0000313" key="6">
    <source>
        <dbReference type="EMBL" id="CAD9182194.1"/>
    </source>
</evidence>
<organism evidence="6">
    <name type="scientific">Alexandrium catenella</name>
    <name type="common">Red tide dinoflagellate</name>
    <name type="synonym">Gonyaulax catenella</name>
    <dbReference type="NCBI Taxonomy" id="2925"/>
    <lineage>
        <taxon>Eukaryota</taxon>
        <taxon>Sar</taxon>
        <taxon>Alveolata</taxon>
        <taxon>Dinophyceae</taxon>
        <taxon>Gonyaulacales</taxon>
        <taxon>Pyrocystaceae</taxon>
        <taxon>Alexandrium</taxon>
    </lineage>
</organism>
<reference evidence="6" key="1">
    <citation type="submission" date="2021-01" db="EMBL/GenBank/DDBJ databases">
        <authorList>
            <person name="Corre E."/>
            <person name="Pelletier E."/>
            <person name="Niang G."/>
            <person name="Scheremetjew M."/>
            <person name="Finn R."/>
            <person name="Kale V."/>
            <person name="Holt S."/>
            <person name="Cochrane G."/>
            <person name="Meng A."/>
            <person name="Brown T."/>
            <person name="Cohen L."/>
        </authorList>
    </citation>
    <scope>NUCLEOTIDE SEQUENCE</scope>
    <source>
        <strain evidence="6">OF101</strain>
    </source>
</reference>